<accession>A0ABV5N4N1</accession>
<name>A0ABV5N4N1_9ACTN</name>
<dbReference type="SUPFAM" id="SSF49785">
    <property type="entry name" value="Galactose-binding domain-like"/>
    <property type="match status" value="1"/>
</dbReference>
<dbReference type="Gene3D" id="2.60.120.260">
    <property type="entry name" value="Galactose-binding domain-like"/>
    <property type="match status" value="1"/>
</dbReference>
<evidence type="ECO:0008006" key="3">
    <source>
        <dbReference type="Google" id="ProtNLM"/>
    </source>
</evidence>
<organism evidence="1 2">
    <name type="scientific">Streptomyces cinereospinus</name>
    <dbReference type="NCBI Taxonomy" id="285561"/>
    <lineage>
        <taxon>Bacteria</taxon>
        <taxon>Bacillati</taxon>
        <taxon>Actinomycetota</taxon>
        <taxon>Actinomycetes</taxon>
        <taxon>Kitasatosporales</taxon>
        <taxon>Streptomycetaceae</taxon>
        <taxon>Streptomyces</taxon>
    </lineage>
</organism>
<dbReference type="InterPro" id="IPR008979">
    <property type="entry name" value="Galactose-bd-like_sf"/>
</dbReference>
<proteinExistence type="predicted"/>
<evidence type="ECO:0000313" key="2">
    <source>
        <dbReference type="Proteomes" id="UP001589709"/>
    </source>
</evidence>
<dbReference type="Proteomes" id="UP001589709">
    <property type="component" value="Unassembled WGS sequence"/>
</dbReference>
<comment type="caution">
    <text evidence="1">The sequence shown here is derived from an EMBL/GenBank/DDBJ whole genome shotgun (WGS) entry which is preliminary data.</text>
</comment>
<protein>
    <recommendedName>
        <fullName evidence="3">AraC family transcriptional regulator</fullName>
    </recommendedName>
</protein>
<keyword evidence="2" id="KW-1185">Reference proteome</keyword>
<gene>
    <name evidence="1" type="ORF">ACFF45_21620</name>
</gene>
<evidence type="ECO:0000313" key="1">
    <source>
        <dbReference type="EMBL" id="MFB9465243.1"/>
    </source>
</evidence>
<sequence length="45" mass="5038">MPADRRATLDTARFTPVSARYVRVHCLERATGWGHPLYEVGVHSG</sequence>
<reference evidence="1 2" key="1">
    <citation type="submission" date="2024-09" db="EMBL/GenBank/DDBJ databases">
        <authorList>
            <person name="Sun Q."/>
            <person name="Mori K."/>
        </authorList>
    </citation>
    <scope>NUCLEOTIDE SEQUENCE [LARGE SCALE GENOMIC DNA]</scope>
    <source>
        <strain evidence="1 2">JCM 6917</strain>
    </source>
</reference>
<dbReference type="RefSeq" id="WP_381348074.1">
    <property type="nucleotide sequence ID" value="NZ_JBHMCY010000042.1"/>
</dbReference>
<dbReference type="EMBL" id="JBHMCY010000042">
    <property type="protein sequence ID" value="MFB9465243.1"/>
    <property type="molecule type" value="Genomic_DNA"/>
</dbReference>